<sequence>MTSIHQEYQEFPQGEIFYPSHFDDALLTVSDLDTLEASWRLKGANFENEDENIDTLYETYLGEESQQPDFGNSCDLEDSHSSEAFQRLPIKQWDGEDCYDWASSICRYRGLESTEVSLWKFKSITGSTLLEHSLQEFCTISGRLYGSVLFQDFQKMRRNRKRVPSSPSNPTSSSSSSLFKPYSPTTPSSSTSSFSFPVSSYVNESWELSAAELQELDKYIPGDDNWSTMPEDLLNIDIQSLDNDKNLLW</sequence>
<evidence type="ECO:0000313" key="2">
    <source>
        <dbReference type="EMBL" id="KAK7068246.1"/>
    </source>
</evidence>
<evidence type="ECO:0000313" key="3">
    <source>
        <dbReference type="Proteomes" id="UP001381693"/>
    </source>
</evidence>
<dbReference type="AlphaFoldDB" id="A0AAN8WQ83"/>
<dbReference type="SUPFAM" id="SSF47769">
    <property type="entry name" value="SAM/Pointed domain"/>
    <property type="match status" value="1"/>
</dbReference>
<organism evidence="2 3">
    <name type="scientific">Halocaridina rubra</name>
    <name type="common">Hawaiian red shrimp</name>
    <dbReference type="NCBI Taxonomy" id="373956"/>
    <lineage>
        <taxon>Eukaryota</taxon>
        <taxon>Metazoa</taxon>
        <taxon>Ecdysozoa</taxon>
        <taxon>Arthropoda</taxon>
        <taxon>Crustacea</taxon>
        <taxon>Multicrustacea</taxon>
        <taxon>Malacostraca</taxon>
        <taxon>Eumalacostraca</taxon>
        <taxon>Eucarida</taxon>
        <taxon>Decapoda</taxon>
        <taxon>Pleocyemata</taxon>
        <taxon>Caridea</taxon>
        <taxon>Atyoidea</taxon>
        <taxon>Atyidae</taxon>
        <taxon>Halocaridina</taxon>
    </lineage>
</organism>
<evidence type="ECO:0000256" key="1">
    <source>
        <dbReference type="SAM" id="MobiDB-lite"/>
    </source>
</evidence>
<keyword evidence="3" id="KW-1185">Reference proteome</keyword>
<proteinExistence type="predicted"/>
<feature type="region of interest" description="Disordered" evidence="1">
    <location>
        <begin position="159"/>
        <end position="181"/>
    </location>
</feature>
<accession>A0AAN8WQ83</accession>
<dbReference type="EMBL" id="JAXCGZ010017351">
    <property type="protein sequence ID" value="KAK7068246.1"/>
    <property type="molecule type" value="Genomic_DNA"/>
</dbReference>
<comment type="caution">
    <text evidence="2">The sequence shown here is derived from an EMBL/GenBank/DDBJ whole genome shotgun (WGS) entry which is preliminary data.</text>
</comment>
<dbReference type="InterPro" id="IPR013761">
    <property type="entry name" value="SAM/pointed_sf"/>
</dbReference>
<name>A0AAN8WQ83_HALRR</name>
<feature type="compositionally biased region" description="Low complexity" evidence="1">
    <location>
        <begin position="164"/>
        <end position="181"/>
    </location>
</feature>
<reference evidence="2 3" key="1">
    <citation type="submission" date="2023-11" db="EMBL/GenBank/DDBJ databases">
        <title>Halocaridina rubra genome assembly.</title>
        <authorList>
            <person name="Smith C."/>
        </authorList>
    </citation>
    <scope>NUCLEOTIDE SEQUENCE [LARGE SCALE GENOMIC DNA]</scope>
    <source>
        <strain evidence="2">EP-1</strain>
        <tissue evidence="2">Whole</tissue>
    </source>
</reference>
<dbReference type="Proteomes" id="UP001381693">
    <property type="component" value="Unassembled WGS sequence"/>
</dbReference>
<gene>
    <name evidence="2" type="ORF">SK128_013169</name>
</gene>
<protein>
    <submittedName>
        <fullName evidence="2">Uncharacterized protein</fullName>
    </submittedName>
</protein>
<dbReference type="Gene3D" id="1.10.150.50">
    <property type="entry name" value="Transcription Factor, Ets-1"/>
    <property type="match status" value="1"/>
</dbReference>